<evidence type="ECO:0000313" key="5">
    <source>
        <dbReference type="Proteomes" id="UP000289152"/>
    </source>
</evidence>
<organism evidence="4 5">
    <name type="scientific">Tremella mesenterica</name>
    <name type="common">Jelly fungus</name>
    <dbReference type="NCBI Taxonomy" id="5217"/>
    <lineage>
        <taxon>Eukaryota</taxon>
        <taxon>Fungi</taxon>
        <taxon>Dikarya</taxon>
        <taxon>Basidiomycota</taxon>
        <taxon>Agaricomycotina</taxon>
        <taxon>Tremellomycetes</taxon>
        <taxon>Tremellales</taxon>
        <taxon>Tremellaceae</taxon>
        <taxon>Tremella</taxon>
    </lineage>
</organism>
<dbReference type="STRING" id="5217.A0A4Q1BN56"/>
<dbReference type="PANTHER" id="PTHR24320">
    <property type="entry name" value="RETINOL DEHYDROGENASE"/>
    <property type="match status" value="1"/>
</dbReference>
<evidence type="ECO:0000256" key="3">
    <source>
        <dbReference type="ARBA" id="ARBA00023002"/>
    </source>
</evidence>
<gene>
    <name evidence="4" type="ORF">M231_03374</name>
</gene>
<dbReference type="GO" id="GO:0016491">
    <property type="term" value="F:oxidoreductase activity"/>
    <property type="evidence" value="ECO:0007669"/>
    <property type="project" value="UniProtKB-KW"/>
</dbReference>
<sequence>MTFIAALWQYIRFYLDTIIHSGAPALFFIRPRWTDAQIPDMYGKVVIVTGGNSGTGYATCKALYEHGATIYMASRSEKRAEEAIAAIRAGAKTGMTGFGQLIYLNLDLSDLDSVERFCSEFVARETKLDLLFANAGVMASPAGLYTKQGYTLQFGTNCLGHHRLITLLLPLLLETSRANPSQPPRVIVSSSVGHIGAPPGGVKYESVVRDHSGVDQTDAGEQVKNPVPGKNELPIWVEYGQSKWGSIALAKWLHWHHGPGKMLIFAGSVATNLAQHLSLTPVILRRAPWAVPLLTWTAVDGASNQLWVATCDTEEARKLSGAYVVPFQHVGRARPDLDDRLKLEQLWDWCDAQAKRHV</sequence>
<dbReference type="InterPro" id="IPR002347">
    <property type="entry name" value="SDR_fam"/>
</dbReference>
<protein>
    <recommendedName>
        <fullName evidence="6">NAD(P)-binding protein</fullName>
    </recommendedName>
</protein>
<comment type="similarity">
    <text evidence="1">Belongs to the short-chain dehydrogenases/reductases (SDR) family.</text>
</comment>
<dbReference type="Pfam" id="PF00106">
    <property type="entry name" value="adh_short"/>
    <property type="match status" value="1"/>
</dbReference>
<dbReference type="PANTHER" id="PTHR24320:SF282">
    <property type="entry name" value="WW DOMAIN-CONTAINING OXIDOREDUCTASE"/>
    <property type="match status" value="1"/>
</dbReference>
<dbReference type="OrthoDB" id="191139at2759"/>
<comment type="caution">
    <text evidence="4">The sequence shown here is derived from an EMBL/GenBank/DDBJ whole genome shotgun (WGS) entry which is preliminary data.</text>
</comment>
<proteinExistence type="inferred from homology"/>
<evidence type="ECO:0000256" key="1">
    <source>
        <dbReference type="ARBA" id="ARBA00006484"/>
    </source>
</evidence>
<dbReference type="AlphaFoldDB" id="A0A4Q1BN56"/>
<keyword evidence="3" id="KW-0560">Oxidoreductase</keyword>
<evidence type="ECO:0000313" key="4">
    <source>
        <dbReference type="EMBL" id="RXK39295.1"/>
    </source>
</evidence>
<keyword evidence="5" id="KW-1185">Reference proteome</keyword>
<accession>A0A4Q1BN56</accession>
<reference evidence="4 5" key="1">
    <citation type="submission" date="2016-06" db="EMBL/GenBank/DDBJ databases">
        <title>Evolution of pathogenesis and genome organization in the Tremellales.</title>
        <authorList>
            <person name="Cuomo C."/>
            <person name="Litvintseva A."/>
            <person name="Heitman J."/>
            <person name="Chen Y."/>
            <person name="Sun S."/>
            <person name="Springer D."/>
            <person name="Dromer F."/>
            <person name="Young S."/>
            <person name="Zeng Q."/>
            <person name="Chapman S."/>
            <person name="Gujja S."/>
            <person name="Saif S."/>
            <person name="Birren B."/>
        </authorList>
    </citation>
    <scope>NUCLEOTIDE SEQUENCE [LARGE SCALE GENOMIC DNA]</scope>
    <source>
        <strain evidence="4 5">ATCC 28783</strain>
    </source>
</reference>
<keyword evidence="2" id="KW-0521">NADP</keyword>
<dbReference type="EMBL" id="SDIL01000033">
    <property type="protein sequence ID" value="RXK39295.1"/>
    <property type="molecule type" value="Genomic_DNA"/>
</dbReference>
<evidence type="ECO:0000256" key="2">
    <source>
        <dbReference type="ARBA" id="ARBA00022857"/>
    </source>
</evidence>
<dbReference type="Proteomes" id="UP000289152">
    <property type="component" value="Unassembled WGS sequence"/>
</dbReference>
<dbReference type="InterPro" id="IPR036291">
    <property type="entry name" value="NAD(P)-bd_dom_sf"/>
</dbReference>
<dbReference type="Gene3D" id="3.40.50.720">
    <property type="entry name" value="NAD(P)-binding Rossmann-like Domain"/>
    <property type="match status" value="1"/>
</dbReference>
<dbReference type="FunCoup" id="A0A4Q1BN56">
    <property type="interactions" value="128"/>
</dbReference>
<dbReference type="InParanoid" id="A0A4Q1BN56"/>
<evidence type="ECO:0008006" key="6">
    <source>
        <dbReference type="Google" id="ProtNLM"/>
    </source>
</evidence>
<name>A0A4Q1BN56_TREME</name>
<dbReference type="SUPFAM" id="SSF51735">
    <property type="entry name" value="NAD(P)-binding Rossmann-fold domains"/>
    <property type="match status" value="1"/>
</dbReference>
<dbReference type="PRINTS" id="PR00081">
    <property type="entry name" value="GDHRDH"/>
</dbReference>
<dbReference type="VEuPathDB" id="FungiDB:TREMEDRAFT_38204"/>